<protein>
    <recommendedName>
        <fullName evidence="1">glutathione gamma-glutamylcysteinyltransferase</fullName>
        <ecNumber evidence="1">2.3.2.15</ecNumber>
    </recommendedName>
</protein>
<keyword evidence="8" id="KW-1185">Reference proteome</keyword>
<dbReference type="InterPro" id="IPR040409">
    <property type="entry name" value="PCS-like"/>
</dbReference>
<name>A0A840AS69_9HYPH</name>
<dbReference type="GO" id="GO:0046938">
    <property type="term" value="P:phytochelatin biosynthetic process"/>
    <property type="evidence" value="ECO:0007669"/>
    <property type="project" value="InterPro"/>
</dbReference>
<dbReference type="EC" id="2.3.2.15" evidence="1"/>
<dbReference type="Gene3D" id="3.90.70.30">
    <property type="entry name" value="Phytochelatin synthase, N-terminal domain"/>
    <property type="match status" value="1"/>
</dbReference>
<feature type="signal peptide" evidence="5">
    <location>
        <begin position="1"/>
        <end position="22"/>
    </location>
</feature>
<evidence type="ECO:0000313" key="8">
    <source>
        <dbReference type="Proteomes" id="UP000553963"/>
    </source>
</evidence>
<dbReference type="Proteomes" id="UP000553963">
    <property type="component" value="Unassembled WGS sequence"/>
</dbReference>
<reference evidence="7 8" key="1">
    <citation type="submission" date="2020-08" db="EMBL/GenBank/DDBJ databases">
        <title>Genomic Encyclopedia of Type Strains, Phase IV (KMG-IV): sequencing the most valuable type-strain genomes for metagenomic binning, comparative biology and taxonomic classification.</title>
        <authorList>
            <person name="Goeker M."/>
        </authorList>
    </citation>
    <scope>NUCLEOTIDE SEQUENCE [LARGE SCALE GENOMIC DNA]</scope>
    <source>
        <strain evidence="7 8">DSM 25966</strain>
    </source>
</reference>
<feature type="domain" description="Peptidase C83" evidence="6">
    <location>
        <begin position="15"/>
        <end position="240"/>
    </location>
</feature>
<dbReference type="SUPFAM" id="SSF54001">
    <property type="entry name" value="Cysteine proteinases"/>
    <property type="match status" value="1"/>
</dbReference>
<sequence length="241" mass="25927">MIIRRLGIAVVAFGLAVAGALAQTLPLPENLVGASSDAGEALLVGAEAREAYFPLADNFVTQKTQSFCGVASMTMVFNAMALPAPAVPEYEPFKTFTQDNVLDEATEAVIPRATILKQGMTLDQLGAAIATKPVEASVRHAADSSLDTFRSEARDYLAQKGHFVIVNYLRKAMGQQTGGHISPLAAYDAEADRFLILDVARYKYPPVWVTVADLYAAMNTPDADNDNKTRGYVLIAKKTVQ</sequence>
<dbReference type="PROSITE" id="PS51443">
    <property type="entry name" value="PCS"/>
    <property type="match status" value="1"/>
</dbReference>
<evidence type="ECO:0000259" key="6">
    <source>
        <dbReference type="PROSITE" id="PS51443"/>
    </source>
</evidence>
<dbReference type="GO" id="GO:0010038">
    <property type="term" value="P:response to metal ion"/>
    <property type="evidence" value="ECO:0007669"/>
    <property type="project" value="InterPro"/>
</dbReference>
<keyword evidence="5" id="KW-0732">Signal</keyword>
<dbReference type="GO" id="GO:0046872">
    <property type="term" value="F:metal ion binding"/>
    <property type="evidence" value="ECO:0007669"/>
    <property type="project" value="UniProtKB-KW"/>
</dbReference>
<dbReference type="RefSeq" id="WP_210300036.1">
    <property type="nucleotide sequence ID" value="NZ_JACIDS010000005.1"/>
</dbReference>
<keyword evidence="3" id="KW-0808">Transferase</keyword>
<evidence type="ECO:0000256" key="3">
    <source>
        <dbReference type="ARBA" id="ARBA00022679"/>
    </source>
</evidence>
<dbReference type="InterPro" id="IPR038765">
    <property type="entry name" value="Papain-like_cys_pep_sf"/>
</dbReference>
<keyword evidence="2" id="KW-0104">Cadmium</keyword>
<dbReference type="PANTHER" id="PTHR33447:SF20">
    <property type="entry name" value="GLUTATHIONE GAMMA-GLUTAMYLCYSTEINYLTRANSFERASE"/>
    <property type="match status" value="1"/>
</dbReference>
<evidence type="ECO:0000256" key="4">
    <source>
        <dbReference type="ARBA" id="ARBA00022723"/>
    </source>
</evidence>
<dbReference type="EMBL" id="JACIDS010000005">
    <property type="protein sequence ID" value="MBB3933099.1"/>
    <property type="molecule type" value="Genomic_DNA"/>
</dbReference>
<dbReference type="InterPro" id="IPR038156">
    <property type="entry name" value="PCS_N_sf"/>
</dbReference>
<evidence type="ECO:0000256" key="2">
    <source>
        <dbReference type="ARBA" id="ARBA00022539"/>
    </source>
</evidence>
<proteinExistence type="predicted"/>
<dbReference type="AlphaFoldDB" id="A0A840AS69"/>
<organism evidence="7 8">
    <name type="scientific">Kaistia hirudinis</name>
    <dbReference type="NCBI Taxonomy" id="1293440"/>
    <lineage>
        <taxon>Bacteria</taxon>
        <taxon>Pseudomonadati</taxon>
        <taxon>Pseudomonadota</taxon>
        <taxon>Alphaproteobacteria</taxon>
        <taxon>Hyphomicrobiales</taxon>
        <taxon>Kaistiaceae</taxon>
        <taxon>Kaistia</taxon>
    </lineage>
</organism>
<comment type="caution">
    <text evidence="7">The sequence shown here is derived from an EMBL/GenBank/DDBJ whole genome shotgun (WGS) entry which is preliminary data.</text>
</comment>
<accession>A0A840AS69</accession>
<evidence type="ECO:0000313" key="7">
    <source>
        <dbReference type="EMBL" id="MBB3933099.1"/>
    </source>
</evidence>
<dbReference type="PANTHER" id="PTHR33447">
    <property type="entry name" value="GLUTATHIONE GAMMA-GLUTAMYLCYSTEINYLTRANSFERASE"/>
    <property type="match status" value="1"/>
</dbReference>
<feature type="chain" id="PRO_5032361366" description="glutathione gamma-glutamylcysteinyltransferase" evidence="5">
    <location>
        <begin position="23"/>
        <end position="241"/>
    </location>
</feature>
<dbReference type="GO" id="GO:0016756">
    <property type="term" value="F:glutathione gamma-glutamylcysteinyltransferase activity"/>
    <property type="evidence" value="ECO:0007669"/>
    <property type="project" value="UniProtKB-EC"/>
</dbReference>
<evidence type="ECO:0000256" key="1">
    <source>
        <dbReference type="ARBA" id="ARBA00012468"/>
    </source>
</evidence>
<dbReference type="Pfam" id="PF05023">
    <property type="entry name" value="Phytochelatin"/>
    <property type="match status" value="1"/>
</dbReference>
<gene>
    <name evidence="7" type="ORF">GGR25_004163</name>
</gene>
<keyword evidence="4" id="KW-0479">Metal-binding</keyword>
<evidence type="ECO:0000256" key="5">
    <source>
        <dbReference type="SAM" id="SignalP"/>
    </source>
</evidence>
<dbReference type="InterPro" id="IPR007719">
    <property type="entry name" value="PCS_N"/>
</dbReference>